<keyword evidence="2" id="KW-0472">Membrane</keyword>
<accession>A0A250XQ66</accession>
<feature type="compositionally biased region" description="Polar residues" evidence="1">
    <location>
        <begin position="265"/>
        <end position="283"/>
    </location>
</feature>
<dbReference type="Pfam" id="PF08241">
    <property type="entry name" value="Methyltransf_11"/>
    <property type="match status" value="1"/>
</dbReference>
<evidence type="ECO:0000259" key="3">
    <source>
        <dbReference type="Pfam" id="PF08241"/>
    </source>
</evidence>
<dbReference type="Proteomes" id="UP000232323">
    <property type="component" value="Unassembled WGS sequence"/>
</dbReference>
<dbReference type="EMBL" id="BEGY01000149">
    <property type="protein sequence ID" value="GAX85089.1"/>
    <property type="molecule type" value="Genomic_DNA"/>
</dbReference>
<dbReference type="OrthoDB" id="416496at2759"/>
<evidence type="ECO:0000313" key="5">
    <source>
        <dbReference type="Proteomes" id="UP000232323"/>
    </source>
</evidence>
<dbReference type="Gene3D" id="3.40.50.150">
    <property type="entry name" value="Vaccinia Virus protein VP39"/>
    <property type="match status" value="1"/>
</dbReference>
<dbReference type="InterPro" id="IPR029063">
    <property type="entry name" value="SAM-dependent_MTases_sf"/>
</dbReference>
<keyword evidence="2" id="KW-1133">Transmembrane helix</keyword>
<dbReference type="InterPro" id="IPR013216">
    <property type="entry name" value="Methyltransf_11"/>
</dbReference>
<evidence type="ECO:0000256" key="1">
    <source>
        <dbReference type="SAM" id="MobiDB-lite"/>
    </source>
</evidence>
<dbReference type="SUPFAM" id="SSF53335">
    <property type="entry name" value="S-adenosyl-L-methionine-dependent methyltransferases"/>
    <property type="match status" value="1"/>
</dbReference>
<feature type="region of interest" description="Disordered" evidence="1">
    <location>
        <begin position="264"/>
        <end position="301"/>
    </location>
</feature>
<gene>
    <name evidence="4" type="ORF">CEUSTIGMA_g12509.t1</name>
</gene>
<evidence type="ECO:0000313" key="4">
    <source>
        <dbReference type="EMBL" id="GAX85089.1"/>
    </source>
</evidence>
<dbReference type="STRING" id="1157962.A0A250XQ66"/>
<protein>
    <recommendedName>
        <fullName evidence="3">Methyltransferase type 11 domain-containing protein</fullName>
    </recommendedName>
</protein>
<feature type="domain" description="Methyltransferase type 11" evidence="3">
    <location>
        <begin position="118"/>
        <end position="211"/>
    </location>
</feature>
<organism evidence="4 5">
    <name type="scientific">Chlamydomonas eustigma</name>
    <dbReference type="NCBI Taxonomy" id="1157962"/>
    <lineage>
        <taxon>Eukaryota</taxon>
        <taxon>Viridiplantae</taxon>
        <taxon>Chlorophyta</taxon>
        <taxon>core chlorophytes</taxon>
        <taxon>Chlorophyceae</taxon>
        <taxon>CS clade</taxon>
        <taxon>Chlamydomonadales</taxon>
        <taxon>Chlamydomonadaceae</taxon>
        <taxon>Chlamydomonas</taxon>
    </lineage>
</organism>
<feature type="transmembrane region" description="Helical" evidence="2">
    <location>
        <begin position="71"/>
        <end position="91"/>
    </location>
</feature>
<reference evidence="4 5" key="1">
    <citation type="submission" date="2017-08" db="EMBL/GenBank/DDBJ databases">
        <title>Acidophilic green algal genome provides insights into adaptation to an acidic environment.</title>
        <authorList>
            <person name="Hirooka S."/>
            <person name="Hirose Y."/>
            <person name="Kanesaki Y."/>
            <person name="Higuchi S."/>
            <person name="Fujiwara T."/>
            <person name="Onuma R."/>
            <person name="Era A."/>
            <person name="Ohbayashi R."/>
            <person name="Uzuka A."/>
            <person name="Nozaki H."/>
            <person name="Yoshikawa H."/>
            <person name="Miyagishima S.Y."/>
        </authorList>
    </citation>
    <scope>NUCLEOTIDE SEQUENCE [LARGE SCALE GENOMIC DNA]</scope>
    <source>
        <strain evidence="4 5">NIES-2499</strain>
    </source>
</reference>
<keyword evidence="5" id="KW-1185">Reference proteome</keyword>
<sequence>MLCQIKPVSCQQGWFHQCTMNFPKHNAFKGRNREMKVYPNHVRTIMTKAIPELVDAIQEIATFRTPSMSSIALAAAALPLSGGLLYLFYLYTQLEYITASMLSRHVPRTDKGANVIQVGGGSKELYYYPKNTMQVTIVGDGINKSLLEQAGMQASVPTLARPQSPSDLSFAATSSVDAVVCGRAASKMSQDTRRRFFTETARILKPGCPLIFIERDSRSILKYFKENEIQWEQVEYDMALEQVKYAHVVGVAVKSKLYVPPPSAIKSSDTISGQQTARISTSAGKAMSKEDRPKNKGFAAR</sequence>
<name>A0A250XQ66_9CHLO</name>
<keyword evidence="2" id="KW-0812">Transmembrane</keyword>
<proteinExistence type="predicted"/>
<dbReference type="GO" id="GO:0008757">
    <property type="term" value="F:S-adenosylmethionine-dependent methyltransferase activity"/>
    <property type="evidence" value="ECO:0007669"/>
    <property type="project" value="InterPro"/>
</dbReference>
<comment type="caution">
    <text evidence="4">The sequence shown here is derived from an EMBL/GenBank/DDBJ whole genome shotgun (WGS) entry which is preliminary data.</text>
</comment>
<dbReference type="AlphaFoldDB" id="A0A250XQ66"/>
<evidence type="ECO:0000256" key="2">
    <source>
        <dbReference type="SAM" id="Phobius"/>
    </source>
</evidence>